<dbReference type="Pfam" id="PF13508">
    <property type="entry name" value="Acetyltransf_7"/>
    <property type="match status" value="1"/>
</dbReference>
<accession>A0A645HJF5</accession>
<reference evidence="2" key="1">
    <citation type="submission" date="2019-08" db="EMBL/GenBank/DDBJ databases">
        <authorList>
            <person name="Kucharzyk K."/>
            <person name="Murdoch R.W."/>
            <person name="Higgins S."/>
            <person name="Loffler F."/>
        </authorList>
    </citation>
    <scope>NUCLEOTIDE SEQUENCE</scope>
</reference>
<dbReference type="GO" id="GO:0016747">
    <property type="term" value="F:acyltransferase activity, transferring groups other than amino-acyl groups"/>
    <property type="evidence" value="ECO:0007669"/>
    <property type="project" value="InterPro"/>
</dbReference>
<dbReference type="PANTHER" id="PTHR43233:SF1">
    <property type="entry name" value="FAMILY N-ACETYLTRANSFERASE, PUTATIVE (AFU_ORTHOLOGUE AFUA_6G03350)-RELATED"/>
    <property type="match status" value="1"/>
</dbReference>
<gene>
    <name evidence="2" type="ORF">SDC9_186673</name>
</gene>
<sequence length="76" mass="8972">MTDYATYAYLCDVIISQEARHAGLGSWCLRCVLEHPDLQGLRRWSLATKDAQAFYEKFGFHSLEHPERYMEIFNDR</sequence>
<name>A0A645HJF5_9ZZZZ</name>
<dbReference type="Gene3D" id="3.40.630.30">
    <property type="match status" value="1"/>
</dbReference>
<organism evidence="2">
    <name type="scientific">bioreactor metagenome</name>
    <dbReference type="NCBI Taxonomy" id="1076179"/>
    <lineage>
        <taxon>unclassified sequences</taxon>
        <taxon>metagenomes</taxon>
        <taxon>ecological metagenomes</taxon>
    </lineage>
</organism>
<dbReference type="PROSITE" id="PS51186">
    <property type="entry name" value="GNAT"/>
    <property type="match status" value="1"/>
</dbReference>
<dbReference type="InterPro" id="IPR016181">
    <property type="entry name" value="Acyl_CoA_acyltransferase"/>
</dbReference>
<dbReference type="InterPro" id="IPR000182">
    <property type="entry name" value="GNAT_dom"/>
</dbReference>
<feature type="domain" description="N-acetyltransferase" evidence="1">
    <location>
        <begin position="1"/>
        <end position="75"/>
    </location>
</feature>
<proteinExistence type="predicted"/>
<evidence type="ECO:0000259" key="1">
    <source>
        <dbReference type="PROSITE" id="PS51186"/>
    </source>
</evidence>
<dbReference type="InterPro" id="IPR053144">
    <property type="entry name" value="Acetyltransferase_Butenolide"/>
</dbReference>
<comment type="caution">
    <text evidence="2">The sequence shown here is derived from an EMBL/GenBank/DDBJ whole genome shotgun (WGS) entry which is preliminary data.</text>
</comment>
<dbReference type="SUPFAM" id="SSF55729">
    <property type="entry name" value="Acyl-CoA N-acyltransferases (Nat)"/>
    <property type="match status" value="1"/>
</dbReference>
<protein>
    <recommendedName>
        <fullName evidence="1">N-acetyltransferase domain-containing protein</fullName>
    </recommendedName>
</protein>
<dbReference type="EMBL" id="VSSQ01094778">
    <property type="protein sequence ID" value="MPN39145.1"/>
    <property type="molecule type" value="Genomic_DNA"/>
</dbReference>
<dbReference type="PANTHER" id="PTHR43233">
    <property type="entry name" value="FAMILY N-ACETYLTRANSFERASE, PUTATIVE (AFU_ORTHOLOGUE AFUA_6G03350)-RELATED"/>
    <property type="match status" value="1"/>
</dbReference>
<dbReference type="AlphaFoldDB" id="A0A645HJF5"/>
<evidence type="ECO:0000313" key="2">
    <source>
        <dbReference type="EMBL" id="MPN39145.1"/>
    </source>
</evidence>